<name>A0A2J6QCF8_9HELO</name>
<evidence type="ECO:0000313" key="4">
    <source>
        <dbReference type="Proteomes" id="UP000235672"/>
    </source>
</evidence>
<evidence type="ECO:0000256" key="2">
    <source>
        <dbReference type="SAM" id="MobiDB-lite"/>
    </source>
</evidence>
<protein>
    <submittedName>
        <fullName evidence="3">Uncharacterized protein</fullName>
    </submittedName>
</protein>
<keyword evidence="4" id="KW-1185">Reference proteome</keyword>
<organism evidence="3 4">
    <name type="scientific">Hyaloscypha hepaticicola</name>
    <dbReference type="NCBI Taxonomy" id="2082293"/>
    <lineage>
        <taxon>Eukaryota</taxon>
        <taxon>Fungi</taxon>
        <taxon>Dikarya</taxon>
        <taxon>Ascomycota</taxon>
        <taxon>Pezizomycotina</taxon>
        <taxon>Leotiomycetes</taxon>
        <taxon>Helotiales</taxon>
        <taxon>Hyaloscyphaceae</taxon>
        <taxon>Hyaloscypha</taxon>
    </lineage>
</organism>
<feature type="coiled-coil region" evidence="1">
    <location>
        <begin position="68"/>
        <end position="95"/>
    </location>
</feature>
<evidence type="ECO:0000256" key="1">
    <source>
        <dbReference type="SAM" id="Coils"/>
    </source>
</evidence>
<proteinExistence type="predicted"/>
<dbReference type="Proteomes" id="UP000235672">
    <property type="component" value="Unassembled WGS sequence"/>
</dbReference>
<feature type="region of interest" description="Disordered" evidence="2">
    <location>
        <begin position="121"/>
        <end position="140"/>
    </location>
</feature>
<gene>
    <name evidence="3" type="ORF">NA56DRAFT_701356</name>
</gene>
<evidence type="ECO:0000313" key="3">
    <source>
        <dbReference type="EMBL" id="PMD23949.1"/>
    </source>
</evidence>
<accession>A0A2J6QCF8</accession>
<keyword evidence="1" id="KW-0175">Coiled coil</keyword>
<dbReference type="EMBL" id="KZ613474">
    <property type="protein sequence ID" value="PMD23949.1"/>
    <property type="molecule type" value="Genomic_DNA"/>
</dbReference>
<dbReference type="AlphaFoldDB" id="A0A2J6QCF8"/>
<reference evidence="3 4" key="1">
    <citation type="submission" date="2016-05" db="EMBL/GenBank/DDBJ databases">
        <title>A degradative enzymes factory behind the ericoid mycorrhizal symbiosis.</title>
        <authorList>
            <consortium name="DOE Joint Genome Institute"/>
            <person name="Martino E."/>
            <person name="Morin E."/>
            <person name="Grelet G."/>
            <person name="Kuo A."/>
            <person name="Kohler A."/>
            <person name="Daghino S."/>
            <person name="Barry K."/>
            <person name="Choi C."/>
            <person name="Cichocki N."/>
            <person name="Clum A."/>
            <person name="Copeland A."/>
            <person name="Hainaut M."/>
            <person name="Haridas S."/>
            <person name="Labutti K."/>
            <person name="Lindquist E."/>
            <person name="Lipzen A."/>
            <person name="Khouja H.-R."/>
            <person name="Murat C."/>
            <person name="Ohm R."/>
            <person name="Olson A."/>
            <person name="Spatafora J."/>
            <person name="Veneault-Fourrey C."/>
            <person name="Henrissat B."/>
            <person name="Grigoriev I."/>
            <person name="Martin F."/>
            <person name="Perotto S."/>
        </authorList>
    </citation>
    <scope>NUCLEOTIDE SEQUENCE [LARGE SCALE GENOMIC DNA]</scope>
    <source>
        <strain evidence="3 4">UAMH 7357</strain>
    </source>
</reference>
<sequence length="372" mass="40754">MRILIHQRPTPGAYHTLAWGADLENWQHIQTIGKEICSLPDVIPECALKSGSREKCSDQARRFMVNVLRRSEASMDRERGEVRAKERERERMLKQVELRSMKSSIEGRASLSCEGRLFPTNEKSLRPARDPSSPGLSVPLRLPILSKGSKISLKARGSGPFDGGAQRFMAAAADKEALERKPESRRSGSIDPSTKWVLRKQHSLWPQSIATPAKLASPRLWQSGGADLNGPDITEVRIFENAAFGISHCRAFLEGASAFFASVSCVEPATLINDRPSDSAAVAQAKRSCKSALGVCCICHVSSFSIGPAFARPKLCMPSYAGCWIRTLRHVGPTPIDAVETPSSSSHDRGTFVFVHTSLHYAAYRPASTTDL</sequence>